<feature type="region of interest" description="Disordered" evidence="1">
    <location>
        <begin position="57"/>
        <end position="119"/>
    </location>
</feature>
<accession>A0A1S3YRD3</accession>
<evidence type="ECO:0000256" key="1">
    <source>
        <dbReference type="SAM" id="MobiDB-lite"/>
    </source>
</evidence>
<reference evidence="2" key="1">
    <citation type="submission" date="2025-08" db="UniProtKB">
        <authorList>
            <consortium name="RefSeq"/>
        </authorList>
    </citation>
    <scope>IDENTIFICATION</scope>
</reference>
<dbReference type="KEGG" id="nta:107778958"/>
<proteinExistence type="predicted"/>
<dbReference type="OrthoDB" id="1243308at2759"/>
<feature type="compositionally biased region" description="Acidic residues" evidence="1">
    <location>
        <begin position="98"/>
        <end position="109"/>
    </location>
</feature>
<protein>
    <submittedName>
        <fullName evidence="2">Uncharacterized protein</fullName>
    </submittedName>
</protein>
<evidence type="ECO:0000313" key="2">
    <source>
        <dbReference type="RefSeq" id="XP_016454774.1"/>
    </source>
</evidence>
<name>A0A1S3YRD3_TOBAC</name>
<dbReference type="RefSeq" id="XP_016454774.1">
    <property type="nucleotide sequence ID" value="XM_016599288.1"/>
</dbReference>
<dbReference type="AlphaFoldDB" id="A0A1S3YRD3"/>
<feature type="compositionally biased region" description="Low complexity" evidence="1">
    <location>
        <begin position="57"/>
        <end position="72"/>
    </location>
</feature>
<dbReference type="PaxDb" id="4097-A0A1S3YRD3"/>
<sequence>MDTLVAHGGAIAELGKHLKKMRKYQASKKSVERLRKEVTKIASAGDLPFDLLMETYPSVPSAPSAEAPAGQSDEPDLAAHTAEEVLQMFTNPVIPRAEDDEIQLEEPEGSDAAMHPETT</sequence>
<gene>
    <name evidence="2" type="primary">LOC107778958</name>
</gene>
<organism evidence="2">
    <name type="scientific">Nicotiana tabacum</name>
    <name type="common">Common tobacco</name>
    <dbReference type="NCBI Taxonomy" id="4097"/>
    <lineage>
        <taxon>Eukaryota</taxon>
        <taxon>Viridiplantae</taxon>
        <taxon>Streptophyta</taxon>
        <taxon>Embryophyta</taxon>
        <taxon>Tracheophyta</taxon>
        <taxon>Spermatophyta</taxon>
        <taxon>Magnoliopsida</taxon>
        <taxon>eudicotyledons</taxon>
        <taxon>Gunneridae</taxon>
        <taxon>Pentapetalae</taxon>
        <taxon>asterids</taxon>
        <taxon>lamiids</taxon>
        <taxon>Solanales</taxon>
        <taxon>Solanaceae</taxon>
        <taxon>Nicotianoideae</taxon>
        <taxon>Nicotianeae</taxon>
        <taxon>Nicotiana</taxon>
    </lineage>
</organism>